<keyword evidence="6" id="KW-1185">Reference proteome</keyword>
<evidence type="ECO:0000313" key="6">
    <source>
        <dbReference type="Proteomes" id="UP000323917"/>
    </source>
</evidence>
<dbReference type="CDD" id="cd03230">
    <property type="entry name" value="ABC_DR_subfamily_A"/>
    <property type="match status" value="1"/>
</dbReference>
<dbReference type="PROSITE" id="PS50893">
    <property type="entry name" value="ABC_TRANSPORTER_2"/>
    <property type="match status" value="1"/>
</dbReference>
<dbReference type="SUPFAM" id="SSF52540">
    <property type="entry name" value="P-loop containing nucleoside triphosphate hydrolases"/>
    <property type="match status" value="1"/>
</dbReference>
<dbReference type="EMBL" id="CP042913">
    <property type="protein sequence ID" value="QEG34956.1"/>
    <property type="molecule type" value="Genomic_DNA"/>
</dbReference>
<dbReference type="AlphaFoldDB" id="A0A5B9QDE1"/>
<dbReference type="InterPro" id="IPR051782">
    <property type="entry name" value="ABC_Transporter_VariousFunc"/>
</dbReference>
<proteinExistence type="predicted"/>
<evidence type="ECO:0000256" key="3">
    <source>
        <dbReference type="ARBA" id="ARBA00022840"/>
    </source>
</evidence>
<evidence type="ECO:0000313" key="5">
    <source>
        <dbReference type="EMBL" id="QEG34956.1"/>
    </source>
</evidence>
<evidence type="ECO:0000259" key="4">
    <source>
        <dbReference type="PROSITE" id="PS50893"/>
    </source>
</evidence>
<dbReference type="Gene3D" id="3.40.50.300">
    <property type="entry name" value="P-loop containing nucleotide triphosphate hydrolases"/>
    <property type="match status" value="1"/>
</dbReference>
<evidence type="ECO:0000256" key="1">
    <source>
        <dbReference type="ARBA" id="ARBA00022448"/>
    </source>
</evidence>
<dbReference type="EC" id="3.6.3.-" evidence="5"/>
<keyword evidence="1" id="KW-0813">Transport</keyword>
<dbReference type="PANTHER" id="PTHR42939">
    <property type="entry name" value="ABC TRANSPORTER ATP-BINDING PROTEIN ALBC-RELATED"/>
    <property type="match status" value="1"/>
</dbReference>
<dbReference type="SMART" id="SM00382">
    <property type="entry name" value="AAA"/>
    <property type="match status" value="1"/>
</dbReference>
<evidence type="ECO:0000256" key="2">
    <source>
        <dbReference type="ARBA" id="ARBA00022741"/>
    </source>
</evidence>
<dbReference type="PANTHER" id="PTHR42939:SF1">
    <property type="entry name" value="ABC TRANSPORTER ATP-BINDING PROTEIN ALBC-RELATED"/>
    <property type="match status" value="1"/>
</dbReference>
<dbReference type="InterPro" id="IPR003439">
    <property type="entry name" value="ABC_transporter-like_ATP-bd"/>
</dbReference>
<organism evidence="5 6">
    <name type="scientific">Bythopirellula goksoeyrii</name>
    <dbReference type="NCBI Taxonomy" id="1400387"/>
    <lineage>
        <taxon>Bacteria</taxon>
        <taxon>Pseudomonadati</taxon>
        <taxon>Planctomycetota</taxon>
        <taxon>Planctomycetia</taxon>
        <taxon>Pirellulales</taxon>
        <taxon>Lacipirellulaceae</taxon>
        <taxon>Bythopirellula</taxon>
    </lineage>
</organism>
<feature type="domain" description="ABC transporter" evidence="4">
    <location>
        <begin position="4"/>
        <end position="229"/>
    </location>
</feature>
<accession>A0A5B9QDE1</accession>
<protein>
    <submittedName>
        <fullName evidence="5">Daunorubicin/doxorubicin resistance ATP-binding protein DrrA</fullName>
        <ecNumber evidence="5">3.6.3.-</ecNumber>
    </submittedName>
</protein>
<keyword evidence="3 5" id="KW-0067">ATP-binding</keyword>
<dbReference type="Proteomes" id="UP000323917">
    <property type="component" value="Chromosome"/>
</dbReference>
<dbReference type="RefSeq" id="WP_168205173.1">
    <property type="nucleotide sequence ID" value="NZ_CP042913.1"/>
</dbReference>
<dbReference type="GO" id="GO:0005524">
    <property type="term" value="F:ATP binding"/>
    <property type="evidence" value="ECO:0007669"/>
    <property type="project" value="UniProtKB-KW"/>
</dbReference>
<sequence>MDVIATTGLSLNYGNRMGIASVDLQVAQGEIFGFLGPNGAGKTTTIRILLGFLKSTQGSARIFDQNCWTHSAEIKRSVGYLPGDLRLYPWFTGKKALSIASSIRGKNLSSFGKDLLERFQLDGNIPVRKMSRGMRQKLGIVLALVHEPKLIILDEPTSALDPLMCDELYRCLRESVSSGATVFFSSHTLSEVELLCSRVAIVRSGRIIADETMDALRKRVHRSVVLRFQEAEQAEQAELPSFLLLEQRNGKVCQCVLTGTTPQLIAWATHQPLEDLSVSPPSLESLFRRFYEPQEIGK</sequence>
<dbReference type="Pfam" id="PF00005">
    <property type="entry name" value="ABC_tran"/>
    <property type="match status" value="1"/>
</dbReference>
<keyword evidence="5" id="KW-0378">Hydrolase</keyword>
<dbReference type="InterPro" id="IPR003593">
    <property type="entry name" value="AAA+_ATPase"/>
</dbReference>
<gene>
    <name evidence="5" type="primary">drrA_1</name>
    <name evidence="5" type="ORF">Pr1d_22450</name>
</gene>
<dbReference type="InterPro" id="IPR027417">
    <property type="entry name" value="P-loop_NTPase"/>
</dbReference>
<name>A0A5B9QDE1_9BACT</name>
<dbReference type="KEGG" id="bgok:Pr1d_22450"/>
<reference evidence="5 6" key="1">
    <citation type="submission" date="2019-08" db="EMBL/GenBank/DDBJ databases">
        <title>Deep-cultivation of Planctomycetes and their phenomic and genomic characterization uncovers novel biology.</title>
        <authorList>
            <person name="Wiegand S."/>
            <person name="Jogler M."/>
            <person name="Boedeker C."/>
            <person name="Pinto D."/>
            <person name="Vollmers J."/>
            <person name="Rivas-Marin E."/>
            <person name="Kohn T."/>
            <person name="Peeters S.H."/>
            <person name="Heuer A."/>
            <person name="Rast P."/>
            <person name="Oberbeckmann S."/>
            <person name="Bunk B."/>
            <person name="Jeske O."/>
            <person name="Meyerdierks A."/>
            <person name="Storesund J.E."/>
            <person name="Kallscheuer N."/>
            <person name="Luecker S."/>
            <person name="Lage O.M."/>
            <person name="Pohl T."/>
            <person name="Merkel B.J."/>
            <person name="Hornburger P."/>
            <person name="Mueller R.-W."/>
            <person name="Bruemmer F."/>
            <person name="Labrenz M."/>
            <person name="Spormann A.M."/>
            <person name="Op den Camp H."/>
            <person name="Overmann J."/>
            <person name="Amann R."/>
            <person name="Jetten M.S.M."/>
            <person name="Mascher T."/>
            <person name="Medema M.H."/>
            <person name="Devos D.P."/>
            <person name="Kaster A.-K."/>
            <person name="Ovreas L."/>
            <person name="Rohde M."/>
            <person name="Galperin M.Y."/>
            <person name="Jogler C."/>
        </authorList>
    </citation>
    <scope>NUCLEOTIDE SEQUENCE [LARGE SCALE GENOMIC DNA]</scope>
    <source>
        <strain evidence="5 6">Pr1d</strain>
    </source>
</reference>
<dbReference type="GO" id="GO:0016887">
    <property type="term" value="F:ATP hydrolysis activity"/>
    <property type="evidence" value="ECO:0007669"/>
    <property type="project" value="InterPro"/>
</dbReference>
<keyword evidence="2" id="KW-0547">Nucleotide-binding</keyword>